<geneLocation type="plasmid" evidence="5">
    <name>ptpro6</name>
</geneLocation>
<feature type="domain" description="D-isomer specific 2-hydroxyacid dehydrogenase NAD-binding" evidence="3">
    <location>
        <begin position="97"/>
        <end position="268"/>
    </location>
</feature>
<dbReference type="InterPro" id="IPR036291">
    <property type="entry name" value="NAD(P)-bd_dom_sf"/>
</dbReference>
<dbReference type="EC" id="1.1.1.81" evidence="4"/>
<dbReference type="InterPro" id="IPR029752">
    <property type="entry name" value="D-isomer_DH_CS1"/>
</dbReference>
<evidence type="ECO:0000256" key="1">
    <source>
        <dbReference type="ARBA" id="ARBA00023002"/>
    </source>
</evidence>
<reference evidence="4 5" key="1">
    <citation type="submission" date="2016-03" db="EMBL/GenBank/DDBJ databases">
        <title>Deep-sea bacteria in the southern Pacific.</title>
        <authorList>
            <person name="Tang K."/>
        </authorList>
    </citation>
    <scope>NUCLEOTIDE SEQUENCE [LARGE SCALE GENOMIC DNA]</scope>
    <source>
        <strain evidence="4 5">JLT2016</strain>
        <plasmid evidence="5">Plasmid ptpro6</plasmid>
    </source>
</reference>
<evidence type="ECO:0000259" key="3">
    <source>
        <dbReference type="Pfam" id="PF02826"/>
    </source>
</evidence>
<dbReference type="PANTHER" id="PTHR43333">
    <property type="entry name" value="2-HACID_DH_C DOMAIN-CONTAINING PROTEIN"/>
    <property type="match status" value="1"/>
</dbReference>
<name>A0A1U7DDW8_9RHOB</name>
<proteinExistence type="predicted"/>
<dbReference type="KEGG" id="tpro:Ga0080559_TMP5166"/>
<sequence>MTTLLLGPENRAAAWREVFAAANEPLITGSENVERPEDIRYLVCWKPDVSLDTFPNLEVVISTGAGVDHLIPMPDHLRLCRTLSQDIEEKVRDWVVMACLMLCRDMPIYLDQARRGLWNTLPVPSSRNRNIGIMGMGRIGRLAAVSLRELGFSMFGWSRSGTPEYGVEMYGADALPAFLEQSDVLVCLLPLTDSTRGILGQELFGQLPEGAMLVHAGRGSQLRMDDLRAALETGQISSAMIDVTDPEPLPEDHWAWTHPKLIVTPHAAASTDYRPGAEHALRVIRSHRVCAASLPGEIDLSRGY</sequence>
<dbReference type="Gene3D" id="3.40.50.720">
    <property type="entry name" value="NAD(P)-binding Rossmann-like Domain"/>
    <property type="match status" value="2"/>
</dbReference>
<dbReference type="GO" id="GO:0030267">
    <property type="term" value="F:glyoxylate reductase (NADPH) activity"/>
    <property type="evidence" value="ECO:0007669"/>
    <property type="project" value="UniProtKB-EC"/>
</dbReference>
<evidence type="ECO:0000256" key="2">
    <source>
        <dbReference type="ARBA" id="ARBA00023027"/>
    </source>
</evidence>
<evidence type="ECO:0000313" key="4">
    <source>
        <dbReference type="EMBL" id="APX26266.1"/>
    </source>
</evidence>
<evidence type="ECO:0000313" key="5">
    <source>
        <dbReference type="Proteomes" id="UP000186559"/>
    </source>
</evidence>
<keyword evidence="1 4" id="KW-0560">Oxidoreductase</keyword>
<dbReference type="AlphaFoldDB" id="A0A1U7DDW8"/>
<dbReference type="PANTHER" id="PTHR43333:SF1">
    <property type="entry name" value="D-ISOMER SPECIFIC 2-HYDROXYACID DEHYDROGENASE NAD-BINDING DOMAIN-CONTAINING PROTEIN"/>
    <property type="match status" value="1"/>
</dbReference>
<keyword evidence="5" id="KW-1185">Reference proteome</keyword>
<keyword evidence="2" id="KW-0520">NAD</keyword>
<dbReference type="EMBL" id="CP014802">
    <property type="protein sequence ID" value="APX26266.1"/>
    <property type="molecule type" value="Genomic_DNA"/>
</dbReference>
<dbReference type="GO" id="GO:0051287">
    <property type="term" value="F:NAD binding"/>
    <property type="evidence" value="ECO:0007669"/>
    <property type="project" value="InterPro"/>
</dbReference>
<keyword evidence="4" id="KW-0670">Pyruvate</keyword>
<protein>
    <submittedName>
        <fullName evidence="4">Glyoxylate/hydroxypyruvate reductase A</fullName>
        <ecNumber evidence="4">1.1.1.79</ecNumber>
        <ecNumber evidence="4">1.1.1.81</ecNumber>
    </submittedName>
</protein>
<dbReference type="Proteomes" id="UP000186559">
    <property type="component" value="Plasmid pTPRO6"/>
</dbReference>
<accession>A0A1U7DDW8</accession>
<keyword evidence="4" id="KW-0614">Plasmid</keyword>
<dbReference type="InterPro" id="IPR006140">
    <property type="entry name" value="D-isomer_DH_NAD-bd"/>
</dbReference>
<organism evidence="4 5">
    <name type="scientific">Salipiger profundus</name>
    <dbReference type="NCBI Taxonomy" id="1229727"/>
    <lineage>
        <taxon>Bacteria</taxon>
        <taxon>Pseudomonadati</taxon>
        <taxon>Pseudomonadota</taxon>
        <taxon>Alphaproteobacteria</taxon>
        <taxon>Rhodobacterales</taxon>
        <taxon>Roseobacteraceae</taxon>
        <taxon>Salipiger</taxon>
    </lineage>
</organism>
<dbReference type="PROSITE" id="PS00065">
    <property type="entry name" value="D_2_HYDROXYACID_DH_1"/>
    <property type="match status" value="1"/>
</dbReference>
<dbReference type="EC" id="1.1.1.79" evidence="4"/>
<dbReference type="RefSeq" id="WP_076625913.1">
    <property type="nucleotide sequence ID" value="NZ_BMEW01000020.1"/>
</dbReference>
<dbReference type="CDD" id="cd12164">
    <property type="entry name" value="GDH_like_2"/>
    <property type="match status" value="1"/>
</dbReference>
<dbReference type="Pfam" id="PF02826">
    <property type="entry name" value="2-Hacid_dh_C"/>
    <property type="match status" value="1"/>
</dbReference>
<dbReference type="GO" id="GO:0016618">
    <property type="term" value="F:hydroxypyruvate reductase [NAD(P)H] activity"/>
    <property type="evidence" value="ECO:0007669"/>
    <property type="project" value="UniProtKB-EC"/>
</dbReference>
<dbReference type="SUPFAM" id="SSF51735">
    <property type="entry name" value="NAD(P)-binding Rossmann-fold domains"/>
    <property type="match status" value="1"/>
</dbReference>
<gene>
    <name evidence="4" type="ORF">Ga0080559_TMP5166</name>
</gene>